<protein>
    <submittedName>
        <fullName evidence="1">Uncharacterized protein</fullName>
    </submittedName>
</protein>
<gene>
    <name evidence="1" type="ORF">EPI11_07865</name>
</gene>
<dbReference type="OrthoDB" id="1495945at2"/>
<dbReference type="AlphaFoldDB" id="A0A3S3QDK9"/>
<comment type="caution">
    <text evidence="1">The sequence shown here is derived from an EMBL/GenBank/DDBJ whole genome shotgun (WGS) entry which is preliminary data.</text>
</comment>
<evidence type="ECO:0000313" key="1">
    <source>
        <dbReference type="EMBL" id="RWX00929.1"/>
    </source>
</evidence>
<sequence length="72" mass="8431">MSENSKTYKEELTTKMHSEFTVSNDTDKKHRAFSAITSMRSLDYSIDQVAELYNVSKNDIEKYLPEYDLLTE</sequence>
<dbReference type="RefSeq" id="WP_128389411.1">
    <property type="nucleotide sequence ID" value="NZ_SBII01000004.1"/>
</dbReference>
<accession>A0A3S3QDK9</accession>
<dbReference type="EMBL" id="SBII01000004">
    <property type="protein sequence ID" value="RWX00929.1"/>
    <property type="molecule type" value="Genomic_DNA"/>
</dbReference>
<name>A0A3S3QDK9_9FLAO</name>
<proteinExistence type="predicted"/>
<evidence type="ECO:0000313" key="2">
    <source>
        <dbReference type="Proteomes" id="UP000287527"/>
    </source>
</evidence>
<keyword evidence="2" id="KW-1185">Reference proteome</keyword>
<reference evidence="1 2" key="1">
    <citation type="submission" date="2019-01" db="EMBL/GenBank/DDBJ databases">
        <title>Flavobacterium sp. nov.,isolated from freshwater.</title>
        <authorList>
            <person name="Zhang R."/>
            <person name="Du Z.-J."/>
        </authorList>
    </citation>
    <scope>NUCLEOTIDE SEQUENCE [LARGE SCALE GENOMIC DNA]</scope>
    <source>
        <strain evidence="1 2">1E403</strain>
    </source>
</reference>
<organism evidence="1 2">
    <name type="scientific">Flavobacterium cerinum</name>
    <dbReference type="NCBI Taxonomy" id="2502784"/>
    <lineage>
        <taxon>Bacteria</taxon>
        <taxon>Pseudomonadati</taxon>
        <taxon>Bacteroidota</taxon>
        <taxon>Flavobacteriia</taxon>
        <taxon>Flavobacteriales</taxon>
        <taxon>Flavobacteriaceae</taxon>
        <taxon>Flavobacterium</taxon>
    </lineage>
</organism>
<dbReference type="Proteomes" id="UP000287527">
    <property type="component" value="Unassembled WGS sequence"/>
</dbReference>